<gene>
    <name evidence="1" type="ORF">DDR33_07240</name>
</gene>
<reference evidence="1 2" key="1">
    <citation type="submission" date="2018-04" db="EMBL/GenBank/DDBJ databases">
        <title>Pedobacter chongqingensis sp. nov., isolated from a rottenly hemp rope.</title>
        <authorList>
            <person name="Cai Y."/>
        </authorList>
    </citation>
    <scope>NUCLEOTIDE SEQUENCE [LARGE SCALE GENOMIC DNA]</scope>
    <source>
        <strain evidence="1 2">FJ4-8</strain>
    </source>
</reference>
<sequence length="44" mass="4714">MALNAALLGGGTNLAIRYGHRQSVDIDLSGHKNWLSLHKKDGAN</sequence>
<organism evidence="1 2">
    <name type="scientific">Pararcticibacter amylolyticus</name>
    <dbReference type="NCBI Taxonomy" id="2173175"/>
    <lineage>
        <taxon>Bacteria</taxon>
        <taxon>Pseudomonadati</taxon>
        <taxon>Bacteroidota</taxon>
        <taxon>Sphingobacteriia</taxon>
        <taxon>Sphingobacteriales</taxon>
        <taxon>Sphingobacteriaceae</taxon>
        <taxon>Pararcticibacter</taxon>
    </lineage>
</organism>
<comment type="caution">
    <text evidence="1">The sequence shown here is derived from an EMBL/GenBank/DDBJ whole genome shotgun (WGS) entry which is preliminary data.</text>
</comment>
<dbReference type="EMBL" id="QEAS01000005">
    <property type="protein sequence ID" value="PWG81175.1"/>
    <property type="molecule type" value="Genomic_DNA"/>
</dbReference>
<name>A0A2U2PIF4_9SPHI</name>
<evidence type="ECO:0000313" key="2">
    <source>
        <dbReference type="Proteomes" id="UP000245647"/>
    </source>
</evidence>
<proteinExistence type="predicted"/>
<keyword evidence="2" id="KW-1185">Reference proteome</keyword>
<dbReference type="AlphaFoldDB" id="A0A2U2PIF4"/>
<protein>
    <submittedName>
        <fullName evidence="1">Uncharacterized protein</fullName>
    </submittedName>
</protein>
<dbReference type="InterPro" id="IPR014942">
    <property type="entry name" value="AbiEii"/>
</dbReference>
<accession>A0A2U2PIF4</accession>
<dbReference type="Pfam" id="PF08843">
    <property type="entry name" value="AbiEii"/>
    <property type="match status" value="1"/>
</dbReference>
<dbReference type="Proteomes" id="UP000245647">
    <property type="component" value="Unassembled WGS sequence"/>
</dbReference>
<evidence type="ECO:0000313" key="1">
    <source>
        <dbReference type="EMBL" id="PWG81175.1"/>
    </source>
</evidence>